<reference evidence="2" key="1">
    <citation type="journal article" date="2019" name="Int. J. Syst. Evol. Microbiol.">
        <title>The Global Catalogue of Microorganisms (GCM) 10K type strain sequencing project: providing services to taxonomists for standard genome sequencing and annotation.</title>
        <authorList>
            <consortium name="The Broad Institute Genomics Platform"/>
            <consortium name="The Broad Institute Genome Sequencing Center for Infectious Disease"/>
            <person name="Wu L."/>
            <person name="Ma J."/>
        </authorList>
    </citation>
    <scope>NUCLEOTIDE SEQUENCE [LARGE SCALE GENOMIC DNA]</scope>
    <source>
        <strain evidence="2">KCTC 12847</strain>
    </source>
</reference>
<protein>
    <submittedName>
        <fullName evidence="1">Chemotaxis protein CheB</fullName>
    </submittedName>
</protein>
<dbReference type="Proteomes" id="UP001595640">
    <property type="component" value="Unassembled WGS sequence"/>
</dbReference>
<dbReference type="InterPro" id="IPR035909">
    <property type="entry name" value="CheB_C"/>
</dbReference>
<dbReference type="RefSeq" id="WP_019017457.1">
    <property type="nucleotide sequence ID" value="NZ_BMXD01000003.1"/>
</dbReference>
<gene>
    <name evidence="1" type="ORF">ACFOEI_07965</name>
</gene>
<comment type="caution">
    <text evidence="1">The sequence shown here is derived from an EMBL/GenBank/DDBJ whole genome shotgun (WGS) entry which is preliminary data.</text>
</comment>
<evidence type="ECO:0000313" key="2">
    <source>
        <dbReference type="Proteomes" id="UP001595640"/>
    </source>
</evidence>
<dbReference type="Gene3D" id="3.30.565.10">
    <property type="entry name" value="Histidine kinase-like ATPase, C-terminal domain"/>
    <property type="match status" value="1"/>
</dbReference>
<dbReference type="InterPro" id="IPR036890">
    <property type="entry name" value="HATPase_C_sf"/>
</dbReference>
<dbReference type="SUPFAM" id="SSF52738">
    <property type="entry name" value="Methylesterase CheB, C-terminal domain"/>
    <property type="match status" value="1"/>
</dbReference>
<dbReference type="SUPFAM" id="SSF55874">
    <property type="entry name" value="ATPase domain of HSP90 chaperone/DNA topoisomerase II/histidine kinase"/>
    <property type="match status" value="1"/>
</dbReference>
<accession>A0ABV7M0N1</accession>
<organism evidence="1 2">
    <name type="scientific">Modicisalibacter luteus</name>
    <dbReference type="NCBI Taxonomy" id="453962"/>
    <lineage>
        <taxon>Bacteria</taxon>
        <taxon>Pseudomonadati</taxon>
        <taxon>Pseudomonadota</taxon>
        <taxon>Gammaproteobacteria</taxon>
        <taxon>Oceanospirillales</taxon>
        <taxon>Halomonadaceae</taxon>
        <taxon>Modicisalibacter</taxon>
    </lineage>
</organism>
<evidence type="ECO:0000313" key="1">
    <source>
        <dbReference type="EMBL" id="MFC3292005.1"/>
    </source>
</evidence>
<sequence length="95" mass="10368">MADLLQPFSKLPVQQVTGTVTLLANHVYVIPPGRNLSTIDTHLRLSELEEKQHEQPGFGIISIRERLRLLGGSMEIDSAPGDGTSILVKVPARKA</sequence>
<proteinExistence type="predicted"/>
<keyword evidence="2" id="KW-1185">Reference proteome</keyword>
<dbReference type="EMBL" id="JBHRUH010000012">
    <property type="protein sequence ID" value="MFC3292005.1"/>
    <property type="molecule type" value="Genomic_DNA"/>
</dbReference>
<name>A0ABV7M0N1_9GAMM</name>